<evidence type="ECO:0000256" key="2">
    <source>
        <dbReference type="ARBA" id="ARBA00022692"/>
    </source>
</evidence>
<dbReference type="PANTHER" id="PTHR13439:SF0">
    <property type="entry name" value="TOPOISOMERASE I DAMAGE AFFECTED PROTEIN 4"/>
    <property type="match status" value="1"/>
</dbReference>
<dbReference type="OMA" id="LTFYFFN"/>
<feature type="domain" description="TLC" evidence="7">
    <location>
        <begin position="75"/>
        <end position="288"/>
    </location>
</feature>
<dbReference type="GO" id="GO:0016020">
    <property type="term" value="C:membrane"/>
    <property type="evidence" value="ECO:0007669"/>
    <property type="project" value="UniProtKB-SubCell"/>
</dbReference>
<feature type="transmembrane region" description="Helical" evidence="6">
    <location>
        <begin position="39"/>
        <end position="72"/>
    </location>
</feature>
<proteinExistence type="predicted"/>
<dbReference type="PROSITE" id="PS50922">
    <property type="entry name" value="TLC"/>
    <property type="match status" value="1"/>
</dbReference>
<dbReference type="GO" id="GO:0055088">
    <property type="term" value="P:lipid homeostasis"/>
    <property type="evidence" value="ECO:0007669"/>
    <property type="project" value="TreeGrafter"/>
</dbReference>
<dbReference type="GO" id="GO:0005783">
    <property type="term" value="C:endoplasmic reticulum"/>
    <property type="evidence" value="ECO:0007669"/>
    <property type="project" value="TreeGrafter"/>
</dbReference>
<accession>A0A0L0D6N5</accession>
<keyword evidence="9" id="KW-1185">Reference proteome</keyword>
<evidence type="ECO:0000313" key="8">
    <source>
        <dbReference type="EMBL" id="KNC47741.1"/>
    </source>
</evidence>
<evidence type="ECO:0000256" key="5">
    <source>
        <dbReference type="PROSITE-ProRule" id="PRU00205"/>
    </source>
</evidence>
<evidence type="ECO:0000256" key="3">
    <source>
        <dbReference type="ARBA" id="ARBA00022989"/>
    </source>
</evidence>
<dbReference type="SMART" id="SM00724">
    <property type="entry name" value="TLC"/>
    <property type="match status" value="1"/>
</dbReference>
<dbReference type="PANTHER" id="PTHR13439">
    <property type="entry name" value="CT120 PROTEIN"/>
    <property type="match status" value="1"/>
</dbReference>
<evidence type="ECO:0000256" key="4">
    <source>
        <dbReference type="ARBA" id="ARBA00023136"/>
    </source>
</evidence>
<evidence type="ECO:0000313" key="9">
    <source>
        <dbReference type="Proteomes" id="UP000054408"/>
    </source>
</evidence>
<dbReference type="RefSeq" id="XP_013759219.1">
    <property type="nucleotide sequence ID" value="XM_013903765.1"/>
</dbReference>
<dbReference type="Pfam" id="PF03798">
    <property type="entry name" value="TRAM_LAG1_CLN8"/>
    <property type="match status" value="1"/>
</dbReference>
<dbReference type="InterPro" id="IPR006634">
    <property type="entry name" value="TLC-dom"/>
</dbReference>
<sequence>MQSLLDSVLFPPLQAVCGPLDATVGLYVVDSLAAFADRFQVALTSACLFIVTFHILKWFVSPAVFGATYAKLTPVDKFRWNEKLISVIHASIATVGAAASAWHTFSSLPDSLNSMTNYELILGVNNTPLHRDFFIQTSIGYFLSDLFLYTLPPIHHSAFEFFHHIVAGGSYTLGVYYQWGTWIQINFLLNEVSTPFLQLTWFFRYTGLRHSPVDKTNRKVFALLFFISRVVWNSIFCWHVIQALVYVTIDPWVTPRLFWVQVVLIISHCSLQYFWFYRIMAIALGASSAPGEPVAPASHAKSQ</sequence>
<evidence type="ECO:0000259" key="7">
    <source>
        <dbReference type="PROSITE" id="PS50922"/>
    </source>
</evidence>
<keyword evidence="2 5" id="KW-0812">Transmembrane</keyword>
<gene>
    <name evidence="8" type="ORF">AMSG_03968</name>
</gene>
<reference evidence="8 9" key="1">
    <citation type="submission" date="2010-05" db="EMBL/GenBank/DDBJ databases">
        <title>The Genome Sequence of Thecamonas trahens ATCC 50062.</title>
        <authorList>
            <consortium name="The Broad Institute Genome Sequencing Platform"/>
            <person name="Russ C."/>
            <person name="Cuomo C."/>
            <person name="Shea T."/>
            <person name="Young S.K."/>
            <person name="Zeng Q."/>
            <person name="Koehrsen M."/>
            <person name="Haas B."/>
            <person name="Borodovsky M."/>
            <person name="Guigo R."/>
            <person name="Alvarado L."/>
            <person name="Berlin A."/>
            <person name="Bochicchio J."/>
            <person name="Borenstein D."/>
            <person name="Chapman S."/>
            <person name="Chen Z."/>
            <person name="Freedman E."/>
            <person name="Gellesch M."/>
            <person name="Goldberg J."/>
            <person name="Griggs A."/>
            <person name="Gujja S."/>
            <person name="Heilman E."/>
            <person name="Heiman D."/>
            <person name="Hepburn T."/>
            <person name="Howarth C."/>
            <person name="Jen D."/>
            <person name="Larson L."/>
            <person name="Mehta T."/>
            <person name="Park D."/>
            <person name="Pearson M."/>
            <person name="Roberts A."/>
            <person name="Saif S."/>
            <person name="Shenoy N."/>
            <person name="Sisk P."/>
            <person name="Stolte C."/>
            <person name="Sykes S."/>
            <person name="Thomson T."/>
            <person name="Walk T."/>
            <person name="White J."/>
            <person name="Yandava C."/>
            <person name="Burger G."/>
            <person name="Gray M.W."/>
            <person name="Holland P.W.H."/>
            <person name="King N."/>
            <person name="Lang F.B.F."/>
            <person name="Roger A.J."/>
            <person name="Ruiz-Trillo I."/>
            <person name="Lander E."/>
            <person name="Nusbaum C."/>
        </authorList>
    </citation>
    <scope>NUCLEOTIDE SEQUENCE [LARGE SCALE GENOMIC DNA]</scope>
    <source>
        <strain evidence="8 9">ATCC 50062</strain>
    </source>
</reference>
<dbReference type="Proteomes" id="UP000054408">
    <property type="component" value="Unassembled WGS sequence"/>
</dbReference>
<dbReference type="AlphaFoldDB" id="A0A0L0D6N5"/>
<dbReference type="InterPro" id="IPR050846">
    <property type="entry name" value="TLCD"/>
</dbReference>
<comment type="subcellular location">
    <subcellularLocation>
        <location evidence="1">Membrane</location>
        <topology evidence="1">Multi-pass membrane protein</topology>
    </subcellularLocation>
</comment>
<dbReference type="OrthoDB" id="10266980at2759"/>
<name>A0A0L0D6N5_THETB</name>
<dbReference type="GeneID" id="25563534"/>
<feature type="transmembrane region" description="Helical" evidence="6">
    <location>
        <begin position="84"/>
        <end position="105"/>
    </location>
</feature>
<keyword evidence="3 6" id="KW-1133">Transmembrane helix</keyword>
<dbReference type="EMBL" id="GL349448">
    <property type="protein sequence ID" value="KNC47741.1"/>
    <property type="molecule type" value="Genomic_DNA"/>
</dbReference>
<dbReference type="eggNOG" id="ENOG502SCVC">
    <property type="taxonomic scope" value="Eukaryota"/>
</dbReference>
<evidence type="ECO:0000256" key="1">
    <source>
        <dbReference type="ARBA" id="ARBA00004141"/>
    </source>
</evidence>
<organism evidence="8 9">
    <name type="scientific">Thecamonas trahens ATCC 50062</name>
    <dbReference type="NCBI Taxonomy" id="461836"/>
    <lineage>
        <taxon>Eukaryota</taxon>
        <taxon>Apusozoa</taxon>
        <taxon>Apusomonadida</taxon>
        <taxon>Apusomonadidae</taxon>
        <taxon>Thecamonas</taxon>
    </lineage>
</organism>
<feature type="transmembrane region" description="Helical" evidence="6">
    <location>
        <begin position="257"/>
        <end position="276"/>
    </location>
</feature>
<feature type="transmembrane region" description="Helical" evidence="6">
    <location>
        <begin position="220"/>
        <end position="245"/>
    </location>
</feature>
<keyword evidence="4 5" id="KW-0472">Membrane</keyword>
<protein>
    <recommendedName>
        <fullName evidence="7">TLC domain-containing protein</fullName>
    </recommendedName>
</protein>
<feature type="transmembrane region" description="Helical" evidence="6">
    <location>
        <begin position="185"/>
        <end position="208"/>
    </location>
</feature>
<evidence type="ECO:0000256" key="6">
    <source>
        <dbReference type="SAM" id="Phobius"/>
    </source>
</evidence>